<keyword evidence="2" id="KW-1003">Cell membrane</keyword>
<reference evidence="7" key="1">
    <citation type="journal article" date="2020" name="mSystems">
        <title>Genome- and Community-Level Interaction Insights into Carbon Utilization and Element Cycling Functions of Hydrothermarchaeota in Hydrothermal Sediment.</title>
        <authorList>
            <person name="Zhou Z."/>
            <person name="Liu Y."/>
            <person name="Xu W."/>
            <person name="Pan J."/>
            <person name="Luo Z.H."/>
            <person name="Li M."/>
        </authorList>
    </citation>
    <scope>NUCLEOTIDE SEQUENCE [LARGE SCALE GENOMIC DNA]</scope>
    <source>
        <strain evidence="7">SpSt-966</strain>
    </source>
</reference>
<dbReference type="EMBL" id="DTPE01000204">
    <property type="protein sequence ID" value="HGE75494.1"/>
    <property type="molecule type" value="Genomic_DNA"/>
</dbReference>
<feature type="transmembrane region" description="Helical" evidence="6">
    <location>
        <begin position="173"/>
        <end position="193"/>
    </location>
</feature>
<sequence length="211" mass="23940">MKDFFMLIGFSEILLVIFMQWEVYVTKIVKTFSVSSYLIALFLFYLSFIQHSYIVLVLAILTAVIRGFFIPYFILKRLSRDPWRERESTPITGTASSIIISLMIGIFTYVLYEATMSSFVTISLGALPIALIFQGAFLVISRRSAFIQLVGYMVMENAAFLFTGYLFPDLPFSVEAGTVLDLIGIVMISGVIMRMRENSAKKSDDFDELRG</sequence>
<feature type="transmembrane region" description="Helical" evidence="6">
    <location>
        <begin position="31"/>
        <end position="48"/>
    </location>
</feature>
<feature type="transmembrane region" description="Helical" evidence="6">
    <location>
        <begin position="54"/>
        <end position="75"/>
    </location>
</feature>
<accession>A0A7V3RF86</accession>
<feature type="transmembrane region" description="Helical" evidence="6">
    <location>
        <begin position="118"/>
        <end position="139"/>
    </location>
</feature>
<name>A0A7V3RF86_9BACT</name>
<proteinExistence type="predicted"/>
<protein>
    <submittedName>
        <fullName evidence="7">Hydrogenase 4 membrane component (E)-like protein</fullName>
    </submittedName>
</protein>
<keyword evidence="3 6" id="KW-0812">Transmembrane</keyword>
<keyword evidence="4 6" id="KW-1133">Transmembrane helix</keyword>
<evidence type="ECO:0000256" key="4">
    <source>
        <dbReference type="ARBA" id="ARBA00022989"/>
    </source>
</evidence>
<comment type="caution">
    <text evidence="7">The sequence shown here is derived from an EMBL/GenBank/DDBJ whole genome shotgun (WGS) entry which is preliminary data.</text>
</comment>
<dbReference type="InterPro" id="IPR038730">
    <property type="entry name" value="HyfE-like"/>
</dbReference>
<dbReference type="PANTHER" id="PTHR38601:SF1">
    <property type="entry name" value="HYDROGENASE-4 COMPONENT E"/>
    <property type="match status" value="1"/>
</dbReference>
<organism evidence="7">
    <name type="scientific">Mesoaciditoga lauensis</name>
    <dbReference type="NCBI Taxonomy" id="1495039"/>
    <lineage>
        <taxon>Bacteria</taxon>
        <taxon>Thermotogati</taxon>
        <taxon>Thermotogota</taxon>
        <taxon>Thermotogae</taxon>
        <taxon>Mesoaciditogales</taxon>
        <taxon>Mesoaciditogaceae</taxon>
        <taxon>Mesoaciditoga</taxon>
    </lineage>
</organism>
<evidence type="ECO:0000256" key="1">
    <source>
        <dbReference type="ARBA" id="ARBA00004651"/>
    </source>
</evidence>
<gene>
    <name evidence="7" type="ORF">ENX73_05160</name>
</gene>
<dbReference type="PANTHER" id="PTHR38601">
    <property type="entry name" value="HYDROGENASE-4 COMPONENT E"/>
    <property type="match status" value="1"/>
</dbReference>
<dbReference type="GO" id="GO:0005886">
    <property type="term" value="C:plasma membrane"/>
    <property type="evidence" value="ECO:0007669"/>
    <property type="project" value="UniProtKB-SubCell"/>
</dbReference>
<keyword evidence="5 6" id="KW-0472">Membrane</keyword>
<dbReference type="AlphaFoldDB" id="A0A7V3RF86"/>
<feature type="transmembrane region" description="Helical" evidence="6">
    <location>
        <begin position="6"/>
        <end position="24"/>
    </location>
</feature>
<evidence type="ECO:0000256" key="3">
    <source>
        <dbReference type="ARBA" id="ARBA00022692"/>
    </source>
</evidence>
<evidence type="ECO:0000256" key="2">
    <source>
        <dbReference type="ARBA" id="ARBA00022475"/>
    </source>
</evidence>
<evidence type="ECO:0000256" key="6">
    <source>
        <dbReference type="SAM" id="Phobius"/>
    </source>
</evidence>
<evidence type="ECO:0000256" key="5">
    <source>
        <dbReference type="ARBA" id="ARBA00023136"/>
    </source>
</evidence>
<comment type="subcellular location">
    <subcellularLocation>
        <location evidence="1">Cell membrane</location>
        <topology evidence="1">Multi-pass membrane protein</topology>
    </subcellularLocation>
</comment>
<feature type="transmembrane region" description="Helical" evidence="6">
    <location>
        <begin position="95"/>
        <end position="112"/>
    </location>
</feature>
<feature type="transmembrane region" description="Helical" evidence="6">
    <location>
        <begin position="146"/>
        <end position="167"/>
    </location>
</feature>
<evidence type="ECO:0000313" key="7">
    <source>
        <dbReference type="EMBL" id="HGE75494.1"/>
    </source>
</evidence>